<evidence type="ECO:0000256" key="1">
    <source>
        <dbReference type="SAM" id="Phobius"/>
    </source>
</evidence>
<name>A0A0G0QVE1_9BACT</name>
<comment type="caution">
    <text evidence="2">The sequence shown here is derived from an EMBL/GenBank/DDBJ whole genome shotgun (WGS) entry which is preliminary data.</text>
</comment>
<accession>A0A0G0QVE1</accession>
<sequence>MSKLLKRALKLSILPASLMIAGKFLSVFILIAIYQLQFSIESGTSGIFSLQIFLEQQENVLQINSYSNLLTLLFIAIPTFYVLLRKTILQKAKDNPRTIVKLTRLNILKWVTSDKTPILQISMWTMFLWIIAGICISSSMSGFTYEYIGIMAGVLAILATWGMIRTFEMETDKIYPKNNQAYY</sequence>
<dbReference type="EMBL" id="LBWK01000002">
    <property type="protein sequence ID" value="KKR05592.1"/>
    <property type="molecule type" value="Genomic_DNA"/>
</dbReference>
<evidence type="ECO:0000313" key="3">
    <source>
        <dbReference type="Proteomes" id="UP000034799"/>
    </source>
</evidence>
<protein>
    <submittedName>
        <fullName evidence="2">Uncharacterized protein</fullName>
    </submittedName>
</protein>
<keyword evidence="1" id="KW-0472">Membrane</keyword>
<keyword evidence="1" id="KW-0812">Transmembrane</keyword>
<feature type="transmembrane region" description="Helical" evidence="1">
    <location>
        <begin position="118"/>
        <end position="139"/>
    </location>
</feature>
<dbReference type="Proteomes" id="UP000034799">
    <property type="component" value="Unassembled WGS sequence"/>
</dbReference>
<feature type="transmembrane region" description="Helical" evidence="1">
    <location>
        <begin position="145"/>
        <end position="164"/>
    </location>
</feature>
<feature type="transmembrane region" description="Helical" evidence="1">
    <location>
        <begin position="12"/>
        <end position="34"/>
    </location>
</feature>
<dbReference type="AlphaFoldDB" id="A0A0G0QVE1"/>
<proteinExistence type="predicted"/>
<dbReference type="STRING" id="1619100.UT34_C0002G0099"/>
<keyword evidence="1" id="KW-1133">Transmembrane helix</keyword>
<reference evidence="2 3" key="1">
    <citation type="journal article" date="2015" name="Nature">
        <title>rRNA introns, odd ribosomes, and small enigmatic genomes across a large radiation of phyla.</title>
        <authorList>
            <person name="Brown C.T."/>
            <person name="Hug L.A."/>
            <person name="Thomas B.C."/>
            <person name="Sharon I."/>
            <person name="Castelle C.J."/>
            <person name="Singh A."/>
            <person name="Wilkins M.J."/>
            <person name="Williams K.H."/>
            <person name="Banfield J.F."/>
        </authorList>
    </citation>
    <scope>NUCLEOTIDE SEQUENCE [LARGE SCALE GENOMIC DNA]</scope>
</reference>
<organism evidence="2 3">
    <name type="scientific">candidate division WS6 bacterium GW2011_GWF2_39_15</name>
    <dbReference type="NCBI Taxonomy" id="1619100"/>
    <lineage>
        <taxon>Bacteria</taxon>
        <taxon>Candidatus Dojkabacteria</taxon>
    </lineage>
</organism>
<gene>
    <name evidence="2" type="ORF">UT34_C0002G0099</name>
</gene>
<feature type="transmembrane region" description="Helical" evidence="1">
    <location>
        <begin position="66"/>
        <end position="84"/>
    </location>
</feature>
<evidence type="ECO:0000313" key="2">
    <source>
        <dbReference type="EMBL" id="KKR05592.1"/>
    </source>
</evidence>